<sequence length="71" mass="8301">MDYAGRGQAPRLVETFTNLDEVYMLKTYDEQWKGYKNSGHVGVVSKLRLRGQELQDCLRFNFYEHGKMPAN</sequence>
<organism evidence="1 2">
    <name type="scientific">Pontibacterium sinense</name>
    <dbReference type="NCBI Taxonomy" id="2781979"/>
    <lineage>
        <taxon>Bacteria</taxon>
        <taxon>Pseudomonadati</taxon>
        <taxon>Pseudomonadota</taxon>
        <taxon>Gammaproteobacteria</taxon>
        <taxon>Oceanospirillales</taxon>
        <taxon>Oceanospirillaceae</taxon>
        <taxon>Pontibacterium</taxon>
    </lineage>
</organism>
<comment type="caution">
    <text evidence="1">The sequence shown here is derived from an EMBL/GenBank/DDBJ whole genome shotgun (WGS) entry which is preliminary data.</text>
</comment>
<proteinExistence type="predicted"/>
<gene>
    <name evidence="1" type="ORF">IOQ59_10350</name>
</gene>
<name>A0A8J7K6Y9_9GAMM</name>
<accession>A0A8J7K6Y9</accession>
<dbReference type="AlphaFoldDB" id="A0A8J7K6Y9"/>
<dbReference type="EMBL" id="JADEYS010000009">
    <property type="protein sequence ID" value="MBE9397661.1"/>
    <property type="molecule type" value="Genomic_DNA"/>
</dbReference>
<evidence type="ECO:0000313" key="1">
    <source>
        <dbReference type="EMBL" id="MBE9397661.1"/>
    </source>
</evidence>
<dbReference type="RefSeq" id="WP_193953216.1">
    <property type="nucleotide sequence ID" value="NZ_JADEYS010000009.1"/>
</dbReference>
<keyword evidence="2" id="KW-1185">Reference proteome</keyword>
<evidence type="ECO:0000313" key="2">
    <source>
        <dbReference type="Proteomes" id="UP000640333"/>
    </source>
</evidence>
<protein>
    <submittedName>
        <fullName evidence="1">Uncharacterized protein</fullName>
    </submittedName>
</protein>
<reference evidence="1" key="1">
    <citation type="submission" date="2020-10" db="EMBL/GenBank/DDBJ databases">
        <title>Bacterium isolated from coastal waters sediment.</title>
        <authorList>
            <person name="Chen R.-J."/>
            <person name="Lu D.-C."/>
            <person name="Zhu K.-L."/>
            <person name="Du Z.-J."/>
        </authorList>
    </citation>
    <scope>NUCLEOTIDE SEQUENCE</scope>
    <source>
        <strain evidence="1">N1Y112</strain>
    </source>
</reference>
<dbReference type="Proteomes" id="UP000640333">
    <property type="component" value="Unassembled WGS sequence"/>
</dbReference>